<dbReference type="Gene3D" id="1.10.30.50">
    <property type="match status" value="1"/>
</dbReference>
<evidence type="ECO:0000313" key="1">
    <source>
        <dbReference type="EMBL" id="MTW03015.1"/>
    </source>
</evidence>
<dbReference type="RefSeq" id="WP_155439399.1">
    <property type="nucleotide sequence ID" value="NZ_WNLA01000007.1"/>
</dbReference>
<protein>
    <recommendedName>
        <fullName evidence="3">TIGR02646 family protein</fullName>
    </recommendedName>
</protein>
<evidence type="ECO:0008006" key="3">
    <source>
        <dbReference type="Google" id="ProtNLM"/>
    </source>
</evidence>
<comment type="caution">
    <text evidence="1">The sequence shown here is derived from an EMBL/GenBank/DDBJ whole genome shotgun (WGS) entry which is preliminary data.</text>
</comment>
<gene>
    <name evidence="1" type="ORF">GM668_13065</name>
</gene>
<dbReference type="AlphaFoldDB" id="A0A6L6Q062"/>
<reference evidence="1 2" key="1">
    <citation type="submission" date="2019-11" db="EMBL/GenBank/DDBJ databases">
        <title>Type strains purchased from KCTC, JCM and DSMZ.</title>
        <authorList>
            <person name="Lu H."/>
        </authorList>
    </citation>
    <scope>NUCLEOTIDE SEQUENCE [LARGE SCALE GENOMIC DNA]</scope>
    <source>
        <strain evidence="1 2">KCTC 42409</strain>
    </source>
</reference>
<dbReference type="OrthoDB" id="8824552at2"/>
<name>A0A6L6Q062_9BURK</name>
<organism evidence="1 2">
    <name type="scientific">Pseudoduganella ginsengisoli</name>
    <dbReference type="NCBI Taxonomy" id="1462440"/>
    <lineage>
        <taxon>Bacteria</taxon>
        <taxon>Pseudomonadati</taxon>
        <taxon>Pseudomonadota</taxon>
        <taxon>Betaproteobacteria</taxon>
        <taxon>Burkholderiales</taxon>
        <taxon>Oxalobacteraceae</taxon>
        <taxon>Telluria group</taxon>
        <taxon>Pseudoduganella</taxon>
    </lineage>
</organism>
<dbReference type="EMBL" id="WNLA01000007">
    <property type="protein sequence ID" value="MTW03015.1"/>
    <property type="molecule type" value="Genomic_DNA"/>
</dbReference>
<dbReference type="Proteomes" id="UP000484015">
    <property type="component" value="Unassembled WGS sequence"/>
</dbReference>
<accession>A0A6L6Q062</accession>
<keyword evidence="2" id="KW-1185">Reference proteome</keyword>
<proteinExistence type="predicted"/>
<evidence type="ECO:0000313" key="2">
    <source>
        <dbReference type="Proteomes" id="UP000484015"/>
    </source>
</evidence>
<sequence length="289" mass="32160">MIAYPIDPAELIARIEQEKPGWLARARDRKDAYAQARAYVEGGEFWGEIKGVYIALQHEKCAYCEMKLAGKAYAAKVHEVEHFRPKSRLRAWPGDIKRLKGYTPPCATGGASATGYYLHAYNPFNYAIACTRCNSSLKSDYFPVRGTRNFREEDAGLLRSEDPLLVYPIAGLDVDPAELITFIGVLAVPVHAAGPLYERAEVTIRFFDLNHEDLTTRRAEVIAALYLALRGKELAADAADIRDFSDGIARYLSPATGFSACAAAYYALYQKDRSLAVQIGREAQKLLPR</sequence>